<dbReference type="InterPro" id="IPR010105">
    <property type="entry name" value="TonB_sidphr_rcpt"/>
</dbReference>
<reference evidence="18" key="1">
    <citation type="journal article" date="2014" name="Int. J. Syst. Evol. Microbiol.">
        <title>Complete genome sequence of Corynebacterium casei LMG S-19264T (=DSM 44701T), isolated from a smear-ripened cheese.</title>
        <authorList>
            <consortium name="US DOE Joint Genome Institute (JGI-PGF)"/>
            <person name="Walter F."/>
            <person name="Albersmeier A."/>
            <person name="Kalinowski J."/>
            <person name="Ruckert C."/>
        </authorList>
    </citation>
    <scope>NUCLEOTIDE SEQUENCE</scope>
    <source>
        <strain evidence="18">KCTC 42249</strain>
    </source>
</reference>
<evidence type="ECO:0000256" key="10">
    <source>
        <dbReference type="ARBA" id="ARBA00023077"/>
    </source>
</evidence>
<reference evidence="18" key="2">
    <citation type="submission" date="2020-09" db="EMBL/GenBank/DDBJ databases">
        <authorList>
            <person name="Sun Q."/>
            <person name="Kim S."/>
        </authorList>
    </citation>
    <scope>NUCLEOTIDE SEQUENCE</scope>
    <source>
        <strain evidence="18">KCTC 42249</strain>
    </source>
</reference>
<dbReference type="Pfam" id="PF07715">
    <property type="entry name" value="Plug"/>
    <property type="match status" value="1"/>
</dbReference>
<evidence type="ECO:0000256" key="9">
    <source>
        <dbReference type="ARBA" id="ARBA00023065"/>
    </source>
</evidence>
<dbReference type="SUPFAM" id="SSF56935">
    <property type="entry name" value="Porins"/>
    <property type="match status" value="1"/>
</dbReference>
<keyword evidence="19" id="KW-1185">Reference proteome</keyword>
<evidence type="ECO:0000256" key="3">
    <source>
        <dbReference type="ARBA" id="ARBA00022448"/>
    </source>
</evidence>
<dbReference type="InterPro" id="IPR036942">
    <property type="entry name" value="Beta-barrel_TonB_sf"/>
</dbReference>
<dbReference type="GO" id="GO:0015344">
    <property type="term" value="F:siderophore uptake transmembrane transporter activity"/>
    <property type="evidence" value="ECO:0007669"/>
    <property type="project" value="TreeGrafter"/>
</dbReference>
<dbReference type="GO" id="GO:0038023">
    <property type="term" value="F:signaling receptor activity"/>
    <property type="evidence" value="ECO:0007669"/>
    <property type="project" value="InterPro"/>
</dbReference>
<evidence type="ECO:0000256" key="15">
    <source>
        <dbReference type="RuleBase" id="RU003357"/>
    </source>
</evidence>
<dbReference type="Gene3D" id="2.40.170.20">
    <property type="entry name" value="TonB-dependent receptor, beta-barrel domain"/>
    <property type="match status" value="1"/>
</dbReference>
<gene>
    <name evidence="18" type="primary">bfrH</name>
    <name evidence="18" type="ORF">GCM10016234_40870</name>
</gene>
<feature type="domain" description="TonB-dependent receptor plug" evidence="17">
    <location>
        <begin position="52"/>
        <end position="155"/>
    </location>
</feature>
<keyword evidence="5" id="KW-0410">Iron transport</keyword>
<name>A0A8J3DY37_9HYPH</name>
<accession>A0A8J3DY37</accession>
<sequence>MTALSCSTALAQTPVTLDQVVVNGEGEASGKGPVNGLVAKRSASASKTDTPLLETPQAVSVVSREQIDAQGAGSVSQALRYTPGVLSDPNGQDIRYDWLYIRGFSTYGTMWLDGLNLPGDPNNYAVPTINPYALERVEVIKGPASVMYGRAVPGGLINQVSKRPQAETHREVSIATNGFGGLQGSVDMTGKLTEDGTWLYRFAGQAKNLHTQIDHERDRQVMLAPSITWAPTDDTSLTLYGYYQHDVPVFSPRFYPAPGTLLPNPAGQIPRDVFLGDPNWGEFNRDFYSLGYEFEHAFNETWTVRQNLRYSAAKQNMDLVLVNPAFAYNGPGTTLSRVTAIAEDDLSNFAVDSQAEARFETGALDHTALMGLDYVRTRSSTNFGNTGPGVAVPPIDYLNPVYGFDFPRASFTRSGLQVQNQVGVYAQDQIRYDRWVGTFGLRYDVSDIDSDNRLSGSSVTTRDEALTGRAGITYLFDNGIAPYASVSTSFLPQLGTDRLGQPFEALTARQFEVGIKYEPTGGRGMIGVSLFDMRIENGLTNDPINTLFSVQTGKQRVRGIELEGKYEITPSLAVLGSYAFSDSEVLESNNPRQVGRALERLPEHQGSVWVSYQPSYVDGLSLMAGVRATSSYNADTNRLAQLKIPDRALVDIGAEFDFGALNETYEGTRLKVGVTNLFDEKYVSHCLNATGGSCNYGAARTFTASLKYEW</sequence>
<dbReference type="InterPro" id="IPR012910">
    <property type="entry name" value="Plug_dom"/>
</dbReference>
<keyword evidence="11 14" id="KW-0472">Membrane</keyword>
<evidence type="ECO:0000256" key="6">
    <source>
        <dbReference type="ARBA" id="ARBA00022692"/>
    </source>
</evidence>
<evidence type="ECO:0000256" key="8">
    <source>
        <dbReference type="ARBA" id="ARBA00023004"/>
    </source>
</evidence>
<keyword evidence="12" id="KW-0675">Receptor</keyword>
<organism evidence="18 19">
    <name type="scientific">Tianweitania populi</name>
    <dbReference type="NCBI Taxonomy" id="1607949"/>
    <lineage>
        <taxon>Bacteria</taxon>
        <taxon>Pseudomonadati</taxon>
        <taxon>Pseudomonadota</taxon>
        <taxon>Alphaproteobacteria</taxon>
        <taxon>Hyphomicrobiales</taxon>
        <taxon>Phyllobacteriaceae</taxon>
        <taxon>Tianweitania</taxon>
    </lineage>
</organism>
<dbReference type="PANTHER" id="PTHR32552:SF68">
    <property type="entry name" value="FERRICHROME OUTER MEMBRANE TRANSPORTER_PHAGE RECEPTOR"/>
    <property type="match status" value="1"/>
</dbReference>
<evidence type="ECO:0000256" key="12">
    <source>
        <dbReference type="ARBA" id="ARBA00023170"/>
    </source>
</evidence>
<dbReference type="InterPro" id="IPR037066">
    <property type="entry name" value="Plug_dom_sf"/>
</dbReference>
<evidence type="ECO:0000313" key="19">
    <source>
        <dbReference type="Proteomes" id="UP000630142"/>
    </source>
</evidence>
<evidence type="ECO:0000256" key="5">
    <source>
        <dbReference type="ARBA" id="ARBA00022496"/>
    </source>
</evidence>
<keyword evidence="7" id="KW-0732">Signal</keyword>
<evidence type="ECO:0000256" key="2">
    <source>
        <dbReference type="ARBA" id="ARBA00009810"/>
    </source>
</evidence>
<evidence type="ECO:0000256" key="1">
    <source>
        <dbReference type="ARBA" id="ARBA00004571"/>
    </source>
</evidence>
<feature type="domain" description="TonB-dependent receptor-like beta-barrel" evidence="16">
    <location>
        <begin position="229"/>
        <end position="677"/>
    </location>
</feature>
<proteinExistence type="inferred from homology"/>
<dbReference type="InterPro" id="IPR000531">
    <property type="entry name" value="Beta-barrel_TonB"/>
</dbReference>
<keyword evidence="3 14" id="KW-0813">Transport</keyword>
<evidence type="ECO:0000256" key="13">
    <source>
        <dbReference type="ARBA" id="ARBA00023237"/>
    </source>
</evidence>
<dbReference type="FunFam" id="2.170.130.10:FF:000001">
    <property type="entry name" value="Catecholate siderophore TonB-dependent receptor"/>
    <property type="match status" value="1"/>
</dbReference>
<dbReference type="AlphaFoldDB" id="A0A8J3DY37"/>
<evidence type="ECO:0000256" key="11">
    <source>
        <dbReference type="ARBA" id="ARBA00023136"/>
    </source>
</evidence>
<dbReference type="Pfam" id="PF00593">
    <property type="entry name" value="TonB_dep_Rec_b-barrel"/>
    <property type="match status" value="1"/>
</dbReference>
<evidence type="ECO:0000259" key="17">
    <source>
        <dbReference type="Pfam" id="PF07715"/>
    </source>
</evidence>
<keyword evidence="10 15" id="KW-0798">TonB box</keyword>
<dbReference type="Proteomes" id="UP000630142">
    <property type="component" value="Unassembled WGS sequence"/>
</dbReference>
<keyword evidence="13 14" id="KW-0998">Cell outer membrane</keyword>
<evidence type="ECO:0000259" key="16">
    <source>
        <dbReference type="Pfam" id="PF00593"/>
    </source>
</evidence>
<evidence type="ECO:0000313" key="18">
    <source>
        <dbReference type="EMBL" id="GHD24608.1"/>
    </source>
</evidence>
<keyword evidence="8" id="KW-0408">Iron</keyword>
<dbReference type="EMBL" id="BMZQ01000008">
    <property type="protein sequence ID" value="GHD24608.1"/>
    <property type="molecule type" value="Genomic_DNA"/>
</dbReference>
<dbReference type="NCBIfam" id="TIGR01783">
    <property type="entry name" value="TonB-siderophor"/>
    <property type="match status" value="1"/>
</dbReference>
<dbReference type="GO" id="GO:0009279">
    <property type="term" value="C:cell outer membrane"/>
    <property type="evidence" value="ECO:0007669"/>
    <property type="project" value="UniProtKB-SubCell"/>
</dbReference>
<comment type="caution">
    <text evidence="18">The sequence shown here is derived from an EMBL/GenBank/DDBJ whole genome shotgun (WGS) entry which is preliminary data.</text>
</comment>
<dbReference type="InterPro" id="IPR039426">
    <property type="entry name" value="TonB-dep_rcpt-like"/>
</dbReference>
<keyword evidence="9" id="KW-0406">Ion transport</keyword>
<evidence type="ECO:0000256" key="7">
    <source>
        <dbReference type="ARBA" id="ARBA00022729"/>
    </source>
</evidence>
<evidence type="ECO:0000256" key="4">
    <source>
        <dbReference type="ARBA" id="ARBA00022452"/>
    </source>
</evidence>
<keyword evidence="6 14" id="KW-0812">Transmembrane</keyword>
<dbReference type="Gene3D" id="2.170.130.10">
    <property type="entry name" value="TonB-dependent receptor, plug domain"/>
    <property type="match status" value="1"/>
</dbReference>
<comment type="subcellular location">
    <subcellularLocation>
        <location evidence="1 14">Cell outer membrane</location>
        <topology evidence="1 14">Multi-pass membrane protein</topology>
    </subcellularLocation>
</comment>
<protein>
    <submittedName>
        <fullName evidence="18">Ligand-gated channel</fullName>
    </submittedName>
</protein>
<keyword evidence="4 14" id="KW-1134">Transmembrane beta strand</keyword>
<dbReference type="PANTHER" id="PTHR32552">
    <property type="entry name" value="FERRICHROME IRON RECEPTOR-RELATED"/>
    <property type="match status" value="1"/>
</dbReference>
<comment type="similarity">
    <text evidence="2 14 15">Belongs to the TonB-dependent receptor family.</text>
</comment>
<dbReference type="GO" id="GO:0015891">
    <property type="term" value="P:siderophore transport"/>
    <property type="evidence" value="ECO:0007669"/>
    <property type="project" value="InterPro"/>
</dbReference>
<dbReference type="PROSITE" id="PS52016">
    <property type="entry name" value="TONB_DEPENDENT_REC_3"/>
    <property type="match status" value="1"/>
</dbReference>
<dbReference type="CDD" id="cd01347">
    <property type="entry name" value="ligand_gated_channel"/>
    <property type="match status" value="1"/>
</dbReference>
<evidence type="ECO:0000256" key="14">
    <source>
        <dbReference type="PROSITE-ProRule" id="PRU01360"/>
    </source>
</evidence>